<feature type="domain" description="Conjugative transposon TraM C-terminal" evidence="3">
    <location>
        <begin position="207"/>
        <end position="345"/>
    </location>
</feature>
<protein>
    <submittedName>
        <fullName evidence="4">Conjugative transposon protein TraM</fullName>
    </submittedName>
</protein>
<evidence type="ECO:0000256" key="2">
    <source>
        <dbReference type="SAM" id="Phobius"/>
    </source>
</evidence>
<accession>A0A940DPV1</accession>
<dbReference type="InterPro" id="IPR055407">
    <property type="entry name" value="TraM_C"/>
</dbReference>
<gene>
    <name evidence="4" type="primary">traM</name>
    <name evidence="4" type="ORF">IAB75_01685</name>
</gene>
<evidence type="ECO:0000259" key="3">
    <source>
        <dbReference type="Pfam" id="PF12508"/>
    </source>
</evidence>
<reference evidence="4" key="1">
    <citation type="submission" date="2020-10" db="EMBL/GenBank/DDBJ databases">
        <authorList>
            <person name="Gilroy R."/>
        </authorList>
    </citation>
    <scope>NUCLEOTIDE SEQUENCE</scope>
    <source>
        <strain evidence="4">G3-8215</strain>
    </source>
</reference>
<dbReference type="EMBL" id="JADILV010000011">
    <property type="protein sequence ID" value="MBO8482819.1"/>
    <property type="molecule type" value="Genomic_DNA"/>
</dbReference>
<keyword evidence="2" id="KW-1133">Transmembrane helix</keyword>
<proteinExistence type="predicted"/>
<keyword evidence="2" id="KW-0812">Transmembrane</keyword>
<evidence type="ECO:0000256" key="1">
    <source>
        <dbReference type="SAM" id="MobiDB-lite"/>
    </source>
</evidence>
<dbReference type="Pfam" id="PF12508">
    <property type="entry name" value="Transposon_TraM"/>
    <property type="match status" value="1"/>
</dbReference>
<evidence type="ECO:0000313" key="4">
    <source>
        <dbReference type="EMBL" id="MBO8482819.1"/>
    </source>
</evidence>
<reference evidence="4" key="2">
    <citation type="journal article" date="2021" name="PeerJ">
        <title>Extensive microbial diversity within the chicken gut microbiome revealed by metagenomics and culture.</title>
        <authorList>
            <person name="Gilroy R."/>
            <person name="Ravi A."/>
            <person name="Getino M."/>
            <person name="Pursley I."/>
            <person name="Horton D.L."/>
            <person name="Alikhan N.F."/>
            <person name="Baker D."/>
            <person name="Gharbi K."/>
            <person name="Hall N."/>
            <person name="Watson M."/>
            <person name="Adriaenssens E.M."/>
            <person name="Foster-Nyarko E."/>
            <person name="Jarju S."/>
            <person name="Secka A."/>
            <person name="Antonio M."/>
            <person name="Oren A."/>
            <person name="Chaudhuri R.R."/>
            <person name="La Ragione R."/>
            <person name="Hildebrand F."/>
            <person name="Pallen M.J."/>
        </authorList>
    </citation>
    <scope>NUCLEOTIDE SEQUENCE</scope>
    <source>
        <strain evidence="4">G3-8215</strain>
    </source>
</reference>
<feature type="transmembrane region" description="Helical" evidence="2">
    <location>
        <begin position="12"/>
        <end position="31"/>
    </location>
</feature>
<evidence type="ECO:0000313" key="5">
    <source>
        <dbReference type="Proteomes" id="UP000725002"/>
    </source>
</evidence>
<organism evidence="4 5">
    <name type="scientific">Candidatus Cryptobacteroides avicola</name>
    <dbReference type="NCBI Taxonomy" id="2840757"/>
    <lineage>
        <taxon>Bacteria</taxon>
        <taxon>Pseudomonadati</taxon>
        <taxon>Bacteroidota</taxon>
        <taxon>Bacteroidia</taxon>
        <taxon>Bacteroidales</taxon>
        <taxon>Candidatus Cryptobacteroides</taxon>
    </lineage>
</organism>
<dbReference type="AlphaFoldDB" id="A0A940DPV1"/>
<keyword evidence="2" id="KW-0472">Membrane</keyword>
<sequence length="351" mass="38107">MMKVSKDFIRKAGIILIVTACTLLVVVLGMAPGKETEDKNIGMEIPDAQIKDKGISRIEIFRGQEADRPERPGIEDLYAELEKDSAAEDSSAKGTAEDRILGETEIMERPKRAAKKPRPDASSYYETPQEREERHRRAMEQGLKMSSTEFPGTEDGTCAKPDTSSCNRDKATAIGNNIPSGAAAGWESTGVSTLSSQPSISADTPVRCMFVRTEKIVDGKRVAIRLLDDLVLEGGVIHKNTHLMAVCSIGTRLELKVSGIEAGGRIMTVSCDAYDMDGIKGIYCPDIESNTRQTARNGGAGIVQNQLSSRIGRVANDILSTGVSVFRSKSGERSVTVPAGYEFYLLKNKRS</sequence>
<feature type="compositionally biased region" description="Basic and acidic residues" evidence="1">
    <location>
        <begin position="128"/>
        <end position="139"/>
    </location>
</feature>
<name>A0A940DPV1_9BACT</name>
<comment type="caution">
    <text evidence="4">The sequence shown here is derived from an EMBL/GenBank/DDBJ whole genome shotgun (WGS) entry which is preliminary data.</text>
</comment>
<feature type="region of interest" description="Disordered" evidence="1">
    <location>
        <begin position="83"/>
        <end position="172"/>
    </location>
</feature>
<dbReference type="Proteomes" id="UP000725002">
    <property type="component" value="Unassembled WGS sequence"/>
</dbReference>
<feature type="compositionally biased region" description="Basic and acidic residues" evidence="1">
    <location>
        <begin position="95"/>
        <end position="111"/>
    </location>
</feature>